<reference evidence="3" key="2">
    <citation type="submission" date="2025-09" db="UniProtKB">
        <authorList>
            <consortium name="Ensembl"/>
        </authorList>
    </citation>
    <scope>IDENTIFICATION</scope>
</reference>
<organism evidence="3 4">
    <name type="scientific">Monopterus albus</name>
    <name type="common">Swamp eel</name>
    <dbReference type="NCBI Taxonomy" id="43700"/>
    <lineage>
        <taxon>Eukaryota</taxon>
        <taxon>Metazoa</taxon>
        <taxon>Chordata</taxon>
        <taxon>Craniata</taxon>
        <taxon>Vertebrata</taxon>
        <taxon>Euteleostomi</taxon>
        <taxon>Actinopterygii</taxon>
        <taxon>Neopterygii</taxon>
        <taxon>Teleostei</taxon>
        <taxon>Neoteleostei</taxon>
        <taxon>Acanthomorphata</taxon>
        <taxon>Anabantaria</taxon>
        <taxon>Synbranchiformes</taxon>
        <taxon>Synbranchidae</taxon>
        <taxon>Monopterus</taxon>
    </lineage>
</organism>
<reference evidence="3" key="1">
    <citation type="submission" date="2025-08" db="UniProtKB">
        <authorList>
            <consortium name="Ensembl"/>
        </authorList>
    </citation>
    <scope>IDENTIFICATION</scope>
</reference>
<dbReference type="InterPro" id="IPR016186">
    <property type="entry name" value="C-type_lectin-like/link_sf"/>
</dbReference>
<keyword evidence="1" id="KW-0732">Signal</keyword>
<evidence type="ECO:0000259" key="2">
    <source>
        <dbReference type="PROSITE" id="PS50041"/>
    </source>
</evidence>
<dbReference type="AlphaFoldDB" id="A0A3Q3JP52"/>
<proteinExistence type="predicted"/>
<dbReference type="PROSITE" id="PS51257">
    <property type="entry name" value="PROKAR_LIPOPROTEIN"/>
    <property type="match status" value="1"/>
</dbReference>
<evidence type="ECO:0000313" key="3">
    <source>
        <dbReference type="Ensembl" id="ENSMALP00000018430.1"/>
    </source>
</evidence>
<evidence type="ECO:0000256" key="1">
    <source>
        <dbReference type="SAM" id="SignalP"/>
    </source>
</evidence>
<dbReference type="Pfam" id="PF00059">
    <property type="entry name" value="Lectin_C"/>
    <property type="match status" value="1"/>
</dbReference>
<feature type="chain" id="PRO_5018694442" description="C-type lectin domain-containing protein" evidence="1">
    <location>
        <begin position="29"/>
        <end position="179"/>
    </location>
</feature>
<feature type="signal peptide" evidence="1">
    <location>
        <begin position="1"/>
        <end position="28"/>
    </location>
</feature>
<name>A0A3Q3JP52_MONAL</name>
<dbReference type="PROSITE" id="PS50041">
    <property type="entry name" value="C_TYPE_LECTIN_2"/>
    <property type="match status" value="1"/>
</dbReference>
<evidence type="ECO:0000313" key="4">
    <source>
        <dbReference type="Proteomes" id="UP000261600"/>
    </source>
</evidence>
<dbReference type="InterPro" id="IPR016187">
    <property type="entry name" value="CTDL_fold"/>
</dbReference>
<dbReference type="SUPFAM" id="SSF56436">
    <property type="entry name" value="C-type lectin-like"/>
    <property type="match status" value="1"/>
</dbReference>
<accession>A0A3Q3JP52</accession>
<dbReference type="Gene3D" id="3.10.100.10">
    <property type="entry name" value="Mannose-Binding Protein A, subunit A"/>
    <property type="match status" value="1"/>
</dbReference>
<dbReference type="InterPro" id="IPR001304">
    <property type="entry name" value="C-type_lectin-like"/>
</dbReference>
<protein>
    <recommendedName>
        <fullName evidence="2">C-type lectin domain-containing protein</fullName>
    </recommendedName>
</protein>
<feature type="domain" description="C-type lectin" evidence="2">
    <location>
        <begin position="45"/>
        <end position="149"/>
    </location>
</feature>
<keyword evidence="4" id="KW-1185">Reference proteome</keyword>
<dbReference type="Ensembl" id="ENSMALT00000018785.1">
    <property type="protein sequence ID" value="ENSMALP00000018430.1"/>
    <property type="gene ID" value="ENSMALG00000012844.1"/>
</dbReference>
<sequence>MLKMRLGRMHWMALQLLILATLSCLFLAEDELEVIISCPEYQKAFGDSCYEFVGLPLSFLSCDDSLWRPLTGKAESDFHIQYLMNIQYVQQWIVLSSGPLSWLDGSPITYSNWVRTPQPGAACGHILRDTGFKWQATKDCNKKLHFICQYGMYSDSNSVKTKKEQQTLYRMSNVLFYSS</sequence>
<dbReference type="Proteomes" id="UP000261600">
    <property type="component" value="Unplaced"/>
</dbReference>